<name>A0A101M1H2_PICGL</name>
<geneLocation type="mitochondrion" evidence="1"/>
<dbReference type="AlphaFoldDB" id="A0A101M1H2"/>
<proteinExistence type="predicted"/>
<evidence type="ECO:0000313" key="1">
    <source>
        <dbReference type="EMBL" id="KUM49194.1"/>
    </source>
</evidence>
<gene>
    <name evidence="1" type="ORF">ABT39_MTgene3743</name>
</gene>
<accession>A0A101M1H2</accession>
<sequence length="55" mass="6849">MKPRSEPYHFFTCYLPASYFLIERSAHYCYCNMRYRLVRYQFDQQVLLPYLSLLL</sequence>
<dbReference type="EMBL" id="LKAM01000003">
    <property type="protein sequence ID" value="KUM49194.1"/>
    <property type="molecule type" value="Genomic_DNA"/>
</dbReference>
<comment type="caution">
    <text evidence="1">The sequence shown here is derived from an EMBL/GenBank/DDBJ whole genome shotgun (WGS) entry which is preliminary data.</text>
</comment>
<organism evidence="1">
    <name type="scientific">Picea glauca</name>
    <name type="common">White spruce</name>
    <name type="synonym">Pinus glauca</name>
    <dbReference type="NCBI Taxonomy" id="3330"/>
    <lineage>
        <taxon>Eukaryota</taxon>
        <taxon>Viridiplantae</taxon>
        <taxon>Streptophyta</taxon>
        <taxon>Embryophyta</taxon>
        <taxon>Tracheophyta</taxon>
        <taxon>Spermatophyta</taxon>
        <taxon>Pinopsida</taxon>
        <taxon>Pinidae</taxon>
        <taxon>Conifers I</taxon>
        <taxon>Pinales</taxon>
        <taxon>Pinaceae</taxon>
        <taxon>Picea</taxon>
    </lineage>
</organism>
<keyword evidence="1" id="KW-0496">Mitochondrion</keyword>
<protein>
    <submittedName>
        <fullName evidence="1">Uncharacterized protein</fullName>
    </submittedName>
</protein>
<reference evidence="1" key="1">
    <citation type="journal article" date="2015" name="Genome Biol. Evol.">
        <title>Organellar Genomes of White Spruce (Picea glauca): Assembly and Annotation.</title>
        <authorList>
            <person name="Jackman S.D."/>
            <person name="Warren R.L."/>
            <person name="Gibb E.A."/>
            <person name="Vandervalk B.P."/>
            <person name="Mohamadi H."/>
            <person name="Chu J."/>
            <person name="Raymond A."/>
            <person name="Pleasance S."/>
            <person name="Coope R."/>
            <person name="Wildung M.R."/>
            <person name="Ritland C.E."/>
            <person name="Bousquet J."/>
            <person name="Jones S.J."/>
            <person name="Bohlmann J."/>
            <person name="Birol I."/>
        </authorList>
    </citation>
    <scope>NUCLEOTIDE SEQUENCE [LARGE SCALE GENOMIC DNA]</scope>
    <source>
        <tissue evidence="1">Flushing bud</tissue>
    </source>
</reference>